<proteinExistence type="predicted"/>
<protein>
    <submittedName>
        <fullName evidence="2">Uncharacterized protein</fullName>
    </submittedName>
</protein>
<feature type="compositionally biased region" description="Basic residues" evidence="1">
    <location>
        <begin position="17"/>
        <end position="33"/>
    </location>
</feature>
<feature type="compositionally biased region" description="Basic and acidic residues" evidence="1">
    <location>
        <begin position="34"/>
        <end position="46"/>
    </location>
</feature>
<feature type="region of interest" description="Disordered" evidence="1">
    <location>
        <begin position="1"/>
        <end position="54"/>
    </location>
</feature>
<evidence type="ECO:0000256" key="1">
    <source>
        <dbReference type="SAM" id="MobiDB-lite"/>
    </source>
</evidence>
<name>A0A8H7ZQR2_9FUNG</name>
<gene>
    <name evidence="2" type="ORF">BJ554DRAFT_2483</name>
</gene>
<feature type="compositionally biased region" description="Basic and acidic residues" evidence="1">
    <location>
        <begin position="1"/>
        <end position="14"/>
    </location>
</feature>
<evidence type="ECO:0000313" key="3">
    <source>
        <dbReference type="Proteomes" id="UP000673691"/>
    </source>
</evidence>
<evidence type="ECO:0000313" key="2">
    <source>
        <dbReference type="EMBL" id="KAG5457485.1"/>
    </source>
</evidence>
<reference evidence="2 3" key="1">
    <citation type="journal article" name="Sci. Rep.">
        <title>Genome-scale phylogenetic analyses confirm Olpidium as the closest living zoosporic fungus to the non-flagellated, terrestrial fungi.</title>
        <authorList>
            <person name="Chang Y."/>
            <person name="Rochon D."/>
            <person name="Sekimoto S."/>
            <person name="Wang Y."/>
            <person name="Chovatia M."/>
            <person name="Sandor L."/>
            <person name="Salamov A."/>
            <person name="Grigoriev I.V."/>
            <person name="Stajich J.E."/>
            <person name="Spatafora J.W."/>
        </authorList>
    </citation>
    <scope>NUCLEOTIDE SEQUENCE [LARGE SCALE GENOMIC DNA]</scope>
    <source>
        <strain evidence="2">S191</strain>
    </source>
</reference>
<dbReference type="AlphaFoldDB" id="A0A8H7ZQR2"/>
<keyword evidence="3" id="KW-1185">Reference proteome</keyword>
<dbReference type="Proteomes" id="UP000673691">
    <property type="component" value="Unassembled WGS sequence"/>
</dbReference>
<sequence length="81" mass="9228">MKSRKINSEFRETAISKNKRKSHEFRGKKRGISRIRDFPEPREPKNAHQLPAQTYPLSPFAITAVPILAKSPRSSREPSAA</sequence>
<dbReference type="EMBL" id="JAEFCI010010000">
    <property type="protein sequence ID" value="KAG5457485.1"/>
    <property type="molecule type" value="Genomic_DNA"/>
</dbReference>
<organism evidence="2 3">
    <name type="scientific">Olpidium bornovanus</name>
    <dbReference type="NCBI Taxonomy" id="278681"/>
    <lineage>
        <taxon>Eukaryota</taxon>
        <taxon>Fungi</taxon>
        <taxon>Fungi incertae sedis</taxon>
        <taxon>Olpidiomycota</taxon>
        <taxon>Olpidiomycotina</taxon>
        <taxon>Olpidiomycetes</taxon>
        <taxon>Olpidiales</taxon>
        <taxon>Olpidiaceae</taxon>
        <taxon>Olpidium</taxon>
    </lineage>
</organism>
<accession>A0A8H7ZQR2</accession>
<comment type="caution">
    <text evidence="2">The sequence shown here is derived from an EMBL/GenBank/DDBJ whole genome shotgun (WGS) entry which is preliminary data.</text>
</comment>